<organism evidence="10 11">
    <name type="scientific">Exophiala dermatitidis</name>
    <name type="common">Black yeast-like fungus</name>
    <name type="synonym">Wangiella dermatitidis</name>
    <dbReference type="NCBI Taxonomy" id="5970"/>
    <lineage>
        <taxon>Eukaryota</taxon>
        <taxon>Fungi</taxon>
        <taxon>Dikarya</taxon>
        <taxon>Ascomycota</taxon>
        <taxon>Pezizomycotina</taxon>
        <taxon>Eurotiomycetes</taxon>
        <taxon>Chaetothyriomycetidae</taxon>
        <taxon>Chaetothyriales</taxon>
        <taxon>Herpotrichiellaceae</taxon>
        <taxon>Exophiala</taxon>
    </lineage>
</organism>
<dbReference type="GO" id="GO:0005758">
    <property type="term" value="C:mitochondrial intermembrane space"/>
    <property type="evidence" value="ECO:0007669"/>
    <property type="project" value="TreeGrafter"/>
</dbReference>
<dbReference type="PANTHER" id="PTHR13137">
    <property type="entry name" value="DC11 ACN9 HOMOLOG"/>
    <property type="match status" value="1"/>
</dbReference>
<dbReference type="Proteomes" id="UP001161757">
    <property type="component" value="Unassembled WGS sequence"/>
</dbReference>
<evidence type="ECO:0000256" key="6">
    <source>
        <dbReference type="ARBA" id="ARBA00023128"/>
    </source>
</evidence>
<accession>A0AAN6EVQ5</accession>
<sequence length="145" mass="16796">MRPSSRLLASPASQPFRPGQRTSALALLPPIPLYRRLLRIHRKKLDPEARIFGDTYLKAEFRRHRDIENPLHIVGFLTEWQQYGQLLEGDEWKGGKIDEELLDKMSDQQVGQLYELMQAIQKRGRDSVDEEEEEAMSAPGDEKPK</sequence>
<dbReference type="PANTHER" id="PTHR13137:SF6">
    <property type="entry name" value="SUCCINATE DEHYDROGENASE ASSEMBLY FACTOR 3, MITOCHONDRIAL"/>
    <property type="match status" value="1"/>
</dbReference>
<comment type="caution">
    <text evidence="10">The sequence shown here is derived from an EMBL/GenBank/DDBJ whole genome shotgun (WGS) entry which is preliminary data.</text>
</comment>
<keyword evidence="7 8" id="KW-0143">Chaperone</keyword>
<evidence type="ECO:0000256" key="8">
    <source>
        <dbReference type="RuleBase" id="RU368039"/>
    </source>
</evidence>
<dbReference type="CDD" id="cd20270">
    <property type="entry name" value="Complex1_LYR_SDHAF3_LYRM10"/>
    <property type="match status" value="1"/>
</dbReference>
<evidence type="ECO:0000313" key="10">
    <source>
        <dbReference type="EMBL" id="KAJ8991599.1"/>
    </source>
</evidence>
<comment type="subunit">
    <text evidence="4 8">Interacts with the iron-sulfur protein subunit within the SDH catalytic dimer.</text>
</comment>
<comment type="subcellular location">
    <subcellularLocation>
        <location evidence="2 8">Mitochondrion matrix</location>
    </subcellularLocation>
</comment>
<keyword evidence="6 8" id="KW-0496">Mitochondrion</keyword>
<evidence type="ECO:0000256" key="2">
    <source>
        <dbReference type="ARBA" id="ARBA00004305"/>
    </source>
</evidence>
<dbReference type="GO" id="GO:0006105">
    <property type="term" value="P:succinate metabolic process"/>
    <property type="evidence" value="ECO:0007669"/>
    <property type="project" value="TreeGrafter"/>
</dbReference>
<evidence type="ECO:0000256" key="4">
    <source>
        <dbReference type="ARBA" id="ARBA00011273"/>
    </source>
</evidence>
<evidence type="ECO:0000256" key="9">
    <source>
        <dbReference type="SAM" id="MobiDB-lite"/>
    </source>
</evidence>
<dbReference type="AlphaFoldDB" id="A0AAN6EVQ5"/>
<dbReference type="InterPro" id="IPR008381">
    <property type="entry name" value="SDHAF3/Sdh7"/>
</dbReference>
<evidence type="ECO:0000256" key="1">
    <source>
        <dbReference type="ARBA" id="ARBA00003675"/>
    </source>
</evidence>
<dbReference type="EMBL" id="JAJGCB010000007">
    <property type="protein sequence ID" value="KAJ8991599.1"/>
    <property type="molecule type" value="Genomic_DNA"/>
</dbReference>
<dbReference type="Pfam" id="PF13233">
    <property type="entry name" value="Complex1_LYR_2"/>
    <property type="match status" value="1"/>
</dbReference>
<gene>
    <name evidence="10" type="ORF">HRR80_004222</name>
</gene>
<comment type="function">
    <text evidence="1 8">Plays an essential role in the assembly of succinate dehydrogenase (SDH), an enzyme complex (also referred to as respiratory complex II) that is a component of both the tricarboxylic acid (TCA) cycle and the mitochondrial electron transport chain, and which couples the oxidation of succinate to fumarate with the reduction of ubiquinone (coenzyme Q) to ubiquinol. Promotes maturation of the iron-sulfur protein subunit of the SDH catalytic dimer, protecting it from the deleterious effects of oxidants. May act together with SDHAF1.</text>
</comment>
<name>A0AAN6EVQ5_EXODE</name>
<evidence type="ECO:0000256" key="5">
    <source>
        <dbReference type="ARBA" id="ARBA00022946"/>
    </source>
</evidence>
<reference evidence="10" key="1">
    <citation type="submission" date="2023-01" db="EMBL/GenBank/DDBJ databases">
        <title>Exophiala dermititidis isolated from Cystic Fibrosis Patient.</title>
        <authorList>
            <person name="Kurbessoian T."/>
            <person name="Crocker A."/>
            <person name="Murante D."/>
            <person name="Hogan D.A."/>
            <person name="Stajich J.E."/>
        </authorList>
    </citation>
    <scope>NUCLEOTIDE SEQUENCE</scope>
    <source>
        <strain evidence="10">Ex8</strain>
    </source>
</reference>
<dbReference type="GO" id="GO:0005759">
    <property type="term" value="C:mitochondrial matrix"/>
    <property type="evidence" value="ECO:0007669"/>
    <property type="project" value="UniProtKB-SubCell"/>
</dbReference>
<keyword evidence="5" id="KW-0809">Transit peptide</keyword>
<proteinExistence type="inferred from homology"/>
<evidence type="ECO:0000313" key="11">
    <source>
        <dbReference type="Proteomes" id="UP001161757"/>
    </source>
</evidence>
<feature type="region of interest" description="Disordered" evidence="9">
    <location>
        <begin position="121"/>
        <end position="145"/>
    </location>
</feature>
<evidence type="ECO:0000256" key="3">
    <source>
        <dbReference type="ARBA" id="ARBA00006020"/>
    </source>
</evidence>
<comment type="similarity">
    <text evidence="3 8">Belongs to the complex I LYR family. SDHAF3 subfamily.</text>
</comment>
<dbReference type="GO" id="GO:0034553">
    <property type="term" value="P:mitochondrial respiratory chain complex II assembly"/>
    <property type="evidence" value="ECO:0007669"/>
    <property type="project" value="UniProtKB-UniRule"/>
</dbReference>
<evidence type="ECO:0000256" key="7">
    <source>
        <dbReference type="ARBA" id="ARBA00023186"/>
    </source>
</evidence>
<protein>
    <recommendedName>
        <fullName evidence="8">Succinate dehydrogenase assembly factor 3</fullName>
        <shortName evidence="8">SDH assembly factor 3</shortName>
        <shortName evidence="8">SDHAF3</shortName>
    </recommendedName>
</protein>